<evidence type="ECO:0000256" key="4">
    <source>
        <dbReference type="ARBA" id="ARBA00022741"/>
    </source>
</evidence>
<dbReference type="PANTHER" id="PTHR47969">
    <property type="entry name" value="CHROMOSOME-ASSOCIATED KINESIN KIF4A-RELATED"/>
    <property type="match status" value="1"/>
</dbReference>
<dbReference type="GO" id="GO:0005874">
    <property type="term" value="C:microtubule"/>
    <property type="evidence" value="ECO:0007669"/>
    <property type="project" value="UniProtKB-KW"/>
</dbReference>
<accession>A0A4W2D2T8</accession>
<comment type="similarity">
    <text evidence="11 12">Belongs to the TRAFAC class myosin-kinesin ATPase superfamily. Kinesin family.</text>
</comment>
<dbReference type="GO" id="GO:0044877">
    <property type="term" value="F:protein-containing complex binding"/>
    <property type="evidence" value="ECO:0007669"/>
    <property type="project" value="UniProtKB-ARBA"/>
</dbReference>
<keyword evidence="4 11" id="KW-0547">Nucleotide-binding</keyword>
<dbReference type="Pfam" id="PF00225">
    <property type="entry name" value="Kinesin"/>
    <property type="match status" value="1"/>
</dbReference>
<evidence type="ECO:0000256" key="10">
    <source>
        <dbReference type="ARBA" id="ARBA00065526"/>
    </source>
</evidence>
<keyword evidence="7 11" id="KW-0505">Motor protein</keyword>
<dbReference type="CDD" id="cd01371">
    <property type="entry name" value="KISc_KIF3"/>
    <property type="match status" value="1"/>
</dbReference>
<dbReference type="GO" id="GO:0005524">
    <property type="term" value="F:ATP binding"/>
    <property type="evidence" value="ECO:0007669"/>
    <property type="project" value="UniProtKB-UniRule"/>
</dbReference>
<feature type="coiled-coil region" evidence="13">
    <location>
        <begin position="426"/>
        <end position="587"/>
    </location>
</feature>
<name>A0A4W2D2T8_BOBOX</name>
<dbReference type="GO" id="GO:0005814">
    <property type="term" value="C:centriole"/>
    <property type="evidence" value="ECO:0007669"/>
    <property type="project" value="UniProtKB-ARBA"/>
</dbReference>
<dbReference type="PROSITE" id="PS50067">
    <property type="entry name" value="KINESIN_MOTOR_2"/>
    <property type="match status" value="1"/>
</dbReference>
<dbReference type="Ensembl" id="ENSBIXT00000049267.1">
    <property type="protein sequence ID" value="ENSBIXP00000020123.1"/>
    <property type="gene ID" value="ENSBIXG00000023489.1"/>
</dbReference>
<reference evidence="16" key="3">
    <citation type="submission" date="2025-09" db="UniProtKB">
        <authorList>
            <consortium name="Ensembl"/>
        </authorList>
    </citation>
    <scope>IDENTIFICATION</scope>
</reference>
<keyword evidence="17" id="KW-1185">Reference proteome</keyword>
<evidence type="ECO:0000259" key="15">
    <source>
        <dbReference type="PROSITE" id="PS50067"/>
    </source>
</evidence>
<keyword evidence="2" id="KW-0963">Cytoplasm</keyword>
<dbReference type="PANTHER" id="PTHR47969:SF21">
    <property type="entry name" value="KINESIN-LIKE PROTEIN"/>
    <property type="match status" value="1"/>
</dbReference>
<dbReference type="Gene3D" id="3.40.850.10">
    <property type="entry name" value="Kinesin motor domain"/>
    <property type="match status" value="1"/>
</dbReference>
<dbReference type="InterPro" id="IPR027417">
    <property type="entry name" value="P-loop_NTPase"/>
</dbReference>
<evidence type="ECO:0000256" key="5">
    <source>
        <dbReference type="ARBA" id="ARBA00022840"/>
    </source>
</evidence>
<evidence type="ECO:0000256" key="8">
    <source>
        <dbReference type="ARBA" id="ARBA00023212"/>
    </source>
</evidence>
<reference evidence="16" key="2">
    <citation type="submission" date="2025-08" db="UniProtKB">
        <authorList>
            <consortium name="Ensembl"/>
        </authorList>
    </citation>
    <scope>IDENTIFICATION</scope>
</reference>
<comment type="subunit">
    <text evidence="10">Heterodimer of KIF3A and KIF3B. Interacts with CIMAP3. Interacts with CLN3. Interacts with DCTN1. Interacts with FLCN. Interacts with AP3B1.</text>
</comment>
<dbReference type="GO" id="GO:0010970">
    <property type="term" value="P:transport along microtubule"/>
    <property type="evidence" value="ECO:0007669"/>
    <property type="project" value="UniProtKB-ARBA"/>
</dbReference>
<evidence type="ECO:0000256" key="14">
    <source>
        <dbReference type="SAM" id="MobiDB-lite"/>
    </source>
</evidence>
<dbReference type="InterPro" id="IPR036961">
    <property type="entry name" value="Kinesin_motor_dom_sf"/>
</dbReference>
<dbReference type="SUPFAM" id="SSF52540">
    <property type="entry name" value="P-loop containing nucleoside triphosphate hydrolases"/>
    <property type="match status" value="1"/>
</dbReference>
<feature type="region of interest" description="Disordered" evidence="14">
    <location>
        <begin position="372"/>
        <end position="425"/>
    </location>
</feature>
<dbReference type="GO" id="GO:0005929">
    <property type="term" value="C:cilium"/>
    <property type="evidence" value="ECO:0007669"/>
    <property type="project" value="UniProtKB-ARBA"/>
</dbReference>
<keyword evidence="8" id="KW-0206">Cytoskeleton</keyword>
<feature type="compositionally biased region" description="Basic residues" evidence="14">
    <location>
        <begin position="405"/>
        <end position="416"/>
    </location>
</feature>
<proteinExistence type="inferred from homology"/>
<feature type="region of interest" description="Disordered" evidence="14">
    <location>
        <begin position="667"/>
        <end position="697"/>
    </location>
</feature>
<dbReference type="PRINTS" id="PR00380">
    <property type="entry name" value="KINESINHEAVY"/>
</dbReference>
<dbReference type="InterPro" id="IPR027640">
    <property type="entry name" value="Kinesin-like_fam"/>
</dbReference>
<dbReference type="SMART" id="SM00129">
    <property type="entry name" value="KISc"/>
    <property type="match status" value="1"/>
</dbReference>
<keyword evidence="5 11" id="KW-0067">ATP-binding</keyword>
<dbReference type="FunFam" id="3.40.850.10:FF:000028">
    <property type="entry name" value="Kinesin-like protein"/>
    <property type="match status" value="1"/>
</dbReference>
<comment type="subcellular location">
    <subcellularLocation>
        <location evidence="1">Cytoplasm</location>
        <location evidence="1">Cytoskeleton</location>
    </subcellularLocation>
</comment>
<evidence type="ECO:0000256" key="13">
    <source>
        <dbReference type="SAM" id="Coils"/>
    </source>
</evidence>
<evidence type="ECO:0000256" key="6">
    <source>
        <dbReference type="ARBA" id="ARBA00023054"/>
    </source>
</evidence>
<dbReference type="InterPro" id="IPR019821">
    <property type="entry name" value="Kinesin_motor_CS"/>
</dbReference>
<evidence type="ECO:0000256" key="2">
    <source>
        <dbReference type="ARBA" id="ARBA00022490"/>
    </source>
</evidence>
<reference evidence="16 17" key="1">
    <citation type="submission" date="2018-11" db="EMBL/GenBank/DDBJ databases">
        <title>Haplotype-resolved cattle genomes.</title>
        <authorList>
            <person name="Low W.Y."/>
            <person name="Tearle R."/>
            <person name="Bickhart D.M."/>
            <person name="Rosen B.D."/>
            <person name="Koren S."/>
            <person name="Rhie A."/>
            <person name="Hiendleder S."/>
            <person name="Phillippy A.M."/>
            <person name="Smith T.P.L."/>
            <person name="Williams J.L."/>
        </authorList>
    </citation>
    <scope>NUCLEOTIDE SEQUENCE [LARGE SCALE GENOMIC DNA]</scope>
</reference>
<dbReference type="PROSITE" id="PS00411">
    <property type="entry name" value="KINESIN_MOTOR_1"/>
    <property type="match status" value="1"/>
</dbReference>
<evidence type="ECO:0000256" key="12">
    <source>
        <dbReference type="RuleBase" id="RU000394"/>
    </source>
</evidence>
<evidence type="ECO:0000313" key="16">
    <source>
        <dbReference type="Ensembl" id="ENSBIXP00000020123.1"/>
    </source>
</evidence>
<keyword evidence="3 12" id="KW-0493">Microtubule</keyword>
<protein>
    <recommendedName>
        <fullName evidence="12">Kinesin-like protein</fullName>
    </recommendedName>
</protein>
<dbReference type="GO" id="GO:0016939">
    <property type="term" value="C:kinesin II complex"/>
    <property type="evidence" value="ECO:0007669"/>
    <property type="project" value="UniProtKB-ARBA"/>
</dbReference>
<dbReference type="GO" id="GO:0008017">
    <property type="term" value="F:microtubule binding"/>
    <property type="evidence" value="ECO:0007669"/>
    <property type="project" value="InterPro"/>
</dbReference>
<feature type="compositionally biased region" description="Acidic residues" evidence="14">
    <location>
        <begin position="376"/>
        <end position="400"/>
    </location>
</feature>
<feature type="domain" description="Kinesin motor" evidence="15">
    <location>
        <begin position="14"/>
        <end position="345"/>
    </location>
</feature>
<dbReference type="GO" id="GO:0003777">
    <property type="term" value="F:microtubule motor activity"/>
    <property type="evidence" value="ECO:0007669"/>
    <property type="project" value="InterPro"/>
</dbReference>
<dbReference type="InterPro" id="IPR001752">
    <property type="entry name" value="Kinesin_motor_dom"/>
</dbReference>
<dbReference type="GO" id="GO:0005829">
    <property type="term" value="C:cytosol"/>
    <property type="evidence" value="ECO:0007669"/>
    <property type="project" value="UniProtKB-ARBA"/>
</dbReference>
<comment type="function">
    <text evidence="9">Microtubule-based anterograde translocator for membranous organelles. Plus end-directed microtubule sliding activity in vitro. Plays a role in primary cilia formation. Plays a role in centriole cohesion and subdistal appendage organization and function. Regulates the formation of the subdistal appendage via recruitment of DCTN1 to the centriole. Also required for ciliary basal feet formation and microtubule anchoring to mother centriole.</text>
</comment>
<feature type="compositionally biased region" description="Basic residues" evidence="14">
    <location>
        <begin position="675"/>
        <end position="685"/>
    </location>
</feature>
<sequence length="697" mass="79738">MPINKSEKPESCDNVKVVVRCRPLNEREKSMCYKQAVSVDEMRGTITVHKTDSSNEPPKTFTFDTVFGPESKQLDVYNLTARPIIDSVLEGYNGTIFAYGQTGTGKTFTMEGVRAVPELRGIIPNSFAHIFGHIAKAEGDTRFLVRVSYLEIYNEEVRDLLGKDQTQRLEVKERPDVGVYIKDLSAYVVNNADDMDRIMTLGHKNRSVGATNMNEHSSRSHAIFTITIECSEKGVDGNMHVRMGKLHLVDLAGSERQAKTGATGQRLKEATKINLSLSTLGNVISALVDGKSTHVPYRNSKLTRLLQDSLGGNSKTMMCANIGPADYNYDETISTLRYANRAKNIKNKARINEDPKDALLRQFQKEIEELKKKLEEGEEISGSDISGSEEEDDEEGEVGEDGEKRKKRRTQTGKKKVSPDKMVEMQAKIDEERKALETKLDMEEEERNKARAELEKREKDLLKAQQEHQSLLEKLSALEKKVIVGGVDLLAKAEEQEKLLEESNMELEERRRRAEQLRRELEEKEQERLDIEEKYTSLQEEAQGKTKKLKKVWTMLMAAKSEMADLQQEHQREIEGLLENIRQLSRELRLQMLIIDNFIPQDYQEMIENYVHWNEDIGEWQLKCVAYTGNNMRKQTPVPDKKEKDPFEVDLSHVYLAYTEESLRQSLMKLERPRTSKGKARPKTGRRTESWSLDGVS</sequence>
<evidence type="ECO:0000256" key="1">
    <source>
        <dbReference type="ARBA" id="ARBA00004245"/>
    </source>
</evidence>
<keyword evidence="6 13" id="KW-0175">Coiled coil</keyword>
<dbReference type="AlphaFoldDB" id="A0A4W2D2T8"/>
<evidence type="ECO:0000313" key="17">
    <source>
        <dbReference type="Proteomes" id="UP000314981"/>
    </source>
</evidence>
<gene>
    <name evidence="16" type="primary">SEPTIN8</name>
</gene>
<evidence type="ECO:0000256" key="11">
    <source>
        <dbReference type="PROSITE-ProRule" id="PRU00283"/>
    </source>
</evidence>
<feature type="binding site" evidence="11">
    <location>
        <begin position="100"/>
        <end position="107"/>
    </location>
    <ligand>
        <name>ATP</name>
        <dbReference type="ChEBI" id="CHEBI:30616"/>
    </ligand>
</feature>
<evidence type="ECO:0000256" key="3">
    <source>
        <dbReference type="ARBA" id="ARBA00022701"/>
    </source>
</evidence>
<evidence type="ECO:0000256" key="9">
    <source>
        <dbReference type="ARBA" id="ARBA00058965"/>
    </source>
</evidence>
<dbReference type="Proteomes" id="UP000314981">
    <property type="component" value="Chromosome 7"/>
</dbReference>
<evidence type="ECO:0000256" key="7">
    <source>
        <dbReference type="ARBA" id="ARBA00023175"/>
    </source>
</evidence>
<organism evidence="16 17">
    <name type="scientific">Bos indicus x Bos taurus</name>
    <name type="common">Hybrid cattle</name>
    <dbReference type="NCBI Taxonomy" id="30522"/>
    <lineage>
        <taxon>Eukaryota</taxon>
        <taxon>Metazoa</taxon>
        <taxon>Chordata</taxon>
        <taxon>Craniata</taxon>
        <taxon>Vertebrata</taxon>
        <taxon>Euteleostomi</taxon>
        <taxon>Mammalia</taxon>
        <taxon>Eutheria</taxon>
        <taxon>Laurasiatheria</taxon>
        <taxon>Artiodactyla</taxon>
        <taxon>Ruminantia</taxon>
        <taxon>Pecora</taxon>
        <taxon>Bovidae</taxon>
        <taxon>Bovinae</taxon>
        <taxon>Bos</taxon>
    </lineage>
</organism>